<dbReference type="EMBL" id="CAXITT010000361">
    <property type="protein sequence ID" value="CAL1539943.1"/>
    <property type="molecule type" value="Genomic_DNA"/>
</dbReference>
<evidence type="ECO:0008006" key="3">
    <source>
        <dbReference type="Google" id="ProtNLM"/>
    </source>
</evidence>
<dbReference type="Proteomes" id="UP001497497">
    <property type="component" value="Unassembled WGS sequence"/>
</dbReference>
<reference evidence="1 2" key="1">
    <citation type="submission" date="2024-04" db="EMBL/GenBank/DDBJ databases">
        <authorList>
            <consortium name="Genoscope - CEA"/>
            <person name="William W."/>
        </authorList>
    </citation>
    <scope>NUCLEOTIDE SEQUENCE [LARGE SCALE GENOMIC DNA]</scope>
</reference>
<evidence type="ECO:0000313" key="2">
    <source>
        <dbReference type="Proteomes" id="UP001497497"/>
    </source>
</evidence>
<dbReference type="InterPro" id="IPR016024">
    <property type="entry name" value="ARM-type_fold"/>
</dbReference>
<sequence>MGSSKQQTSISRVMGILQEWDKGAKQVRKKILEDFIAQNQNKTGPELEQEFAQAASLFLTRLTAWLRLSYMTGVCLNELLRAITVFLSASSGHKFMAEFMEVGGTLTLLEIIGLKQAKESDKAEALRCLHQIANAGRKYKELICESYGIRAIAECLAKAKEEDTQDACKNLLLMLAQGNPKFQNQASYSNSLFCVYKGFIALLPCSSPKAQQMACSALRIVQPIIGTANPTIIEPLLNLLRTLHLEVQFETIELIKDLMDYEVADSLLSGLVSLLKPALEDILARHEADDEDSIQPKISAPLPVFVQQAAAAKTIGILARDSNQVAEKLIQLRVTHRLMYAMGNTDYADSQRQASISLEHFCRTFSIVDDHVRDAMGETLYDLFMSNPETLYLNLTHVQADVLVSNKVNIPKLKQITD</sequence>
<dbReference type="AlphaFoldDB" id="A0AAV2I038"/>
<name>A0AAV2I038_LYMST</name>
<dbReference type="InterPro" id="IPR011989">
    <property type="entry name" value="ARM-like"/>
</dbReference>
<accession>A0AAV2I038</accession>
<dbReference type="InterPro" id="IPR041090">
    <property type="entry name" value="DUF5578"/>
</dbReference>
<protein>
    <recommendedName>
        <fullName evidence="3">Armadillo-like helical domain containing protein 1</fullName>
    </recommendedName>
</protein>
<dbReference type="Pfam" id="PF17741">
    <property type="entry name" value="DUF5578"/>
    <property type="match status" value="1"/>
</dbReference>
<dbReference type="PANTHER" id="PTHR34258:SF1">
    <property type="entry name" value="ARMADILLO-LIKE HELICAL DOMAIN CONTAINING PROTEIN 1"/>
    <property type="match status" value="1"/>
</dbReference>
<comment type="caution">
    <text evidence="1">The sequence shown here is derived from an EMBL/GenBank/DDBJ whole genome shotgun (WGS) entry which is preliminary data.</text>
</comment>
<proteinExistence type="predicted"/>
<dbReference type="SUPFAM" id="SSF48371">
    <property type="entry name" value="ARM repeat"/>
    <property type="match status" value="1"/>
</dbReference>
<gene>
    <name evidence="1" type="ORF">GSLYS_00013676001</name>
</gene>
<keyword evidence="2" id="KW-1185">Reference proteome</keyword>
<evidence type="ECO:0000313" key="1">
    <source>
        <dbReference type="EMBL" id="CAL1539943.1"/>
    </source>
</evidence>
<dbReference type="Gene3D" id="1.25.10.10">
    <property type="entry name" value="Leucine-rich Repeat Variant"/>
    <property type="match status" value="1"/>
</dbReference>
<organism evidence="1 2">
    <name type="scientific">Lymnaea stagnalis</name>
    <name type="common">Great pond snail</name>
    <name type="synonym">Helix stagnalis</name>
    <dbReference type="NCBI Taxonomy" id="6523"/>
    <lineage>
        <taxon>Eukaryota</taxon>
        <taxon>Metazoa</taxon>
        <taxon>Spiralia</taxon>
        <taxon>Lophotrochozoa</taxon>
        <taxon>Mollusca</taxon>
        <taxon>Gastropoda</taxon>
        <taxon>Heterobranchia</taxon>
        <taxon>Euthyneura</taxon>
        <taxon>Panpulmonata</taxon>
        <taxon>Hygrophila</taxon>
        <taxon>Lymnaeoidea</taxon>
        <taxon>Lymnaeidae</taxon>
        <taxon>Lymnaea</taxon>
    </lineage>
</organism>
<dbReference type="PANTHER" id="PTHR34258">
    <property type="entry name" value="ARMADILLO-LIKE HELICAL DOMAIN CONTAINING PROTEIN 1"/>
    <property type="match status" value="1"/>
</dbReference>